<keyword evidence="4" id="KW-1185">Reference proteome</keyword>
<gene>
    <name evidence="3" type="ORF">PFICI_05989</name>
</gene>
<dbReference type="KEGG" id="pfy:PFICI_05989"/>
<evidence type="ECO:0000256" key="1">
    <source>
        <dbReference type="SAM" id="MobiDB-lite"/>
    </source>
</evidence>
<dbReference type="InterPro" id="IPR021838">
    <property type="entry name" value="DUF3431"/>
</dbReference>
<dbReference type="PANTHER" id="PTHR37490:SF3">
    <property type="entry name" value="DUF3431 DOMAIN CONTAINING PROTEIN"/>
    <property type="match status" value="1"/>
</dbReference>
<dbReference type="OrthoDB" id="426718at2759"/>
<feature type="transmembrane region" description="Helical" evidence="2">
    <location>
        <begin position="12"/>
        <end position="29"/>
    </location>
</feature>
<dbReference type="AlphaFoldDB" id="W3X6G1"/>
<dbReference type="InParanoid" id="W3X6G1"/>
<evidence type="ECO:0000256" key="2">
    <source>
        <dbReference type="SAM" id="Phobius"/>
    </source>
</evidence>
<keyword evidence="2" id="KW-0472">Membrane</keyword>
<dbReference type="PANTHER" id="PTHR37490">
    <property type="entry name" value="EXPRESSED PROTEIN"/>
    <property type="match status" value="1"/>
</dbReference>
<dbReference type="GeneID" id="19271002"/>
<dbReference type="Proteomes" id="UP000030651">
    <property type="component" value="Unassembled WGS sequence"/>
</dbReference>
<dbReference type="eggNOG" id="ENOG502RYM3">
    <property type="taxonomic scope" value="Eukaryota"/>
</dbReference>
<accession>W3X6G1</accession>
<dbReference type="Pfam" id="PF11913">
    <property type="entry name" value="DUF3431"/>
    <property type="match status" value="1"/>
</dbReference>
<proteinExistence type="predicted"/>
<feature type="region of interest" description="Disordered" evidence="1">
    <location>
        <begin position="376"/>
        <end position="397"/>
    </location>
</feature>
<dbReference type="OMA" id="KERITMM"/>
<organism evidence="3 4">
    <name type="scientific">Pestalotiopsis fici (strain W106-1 / CGMCC3.15140)</name>
    <dbReference type="NCBI Taxonomy" id="1229662"/>
    <lineage>
        <taxon>Eukaryota</taxon>
        <taxon>Fungi</taxon>
        <taxon>Dikarya</taxon>
        <taxon>Ascomycota</taxon>
        <taxon>Pezizomycotina</taxon>
        <taxon>Sordariomycetes</taxon>
        <taxon>Xylariomycetidae</taxon>
        <taxon>Amphisphaeriales</taxon>
        <taxon>Sporocadaceae</taxon>
        <taxon>Pestalotiopsis</taxon>
    </lineage>
</organism>
<keyword evidence="2" id="KW-1133">Transmembrane helix</keyword>
<reference evidence="4" key="1">
    <citation type="journal article" date="2015" name="BMC Genomics">
        <title>Genomic and transcriptomic analysis of the endophytic fungus Pestalotiopsis fici reveals its lifestyle and high potential for synthesis of natural products.</title>
        <authorList>
            <person name="Wang X."/>
            <person name="Zhang X."/>
            <person name="Liu L."/>
            <person name="Xiang M."/>
            <person name="Wang W."/>
            <person name="Sun X."/>
            <person name="Che Y."/>
            <person name="Guo L."/>
            <person name="Liu G."/>
            <person name="Guo L."/>
            <person name="Wang C."/>
            <person name="Yin W.B."/>
            <person name="Stadler M."/>
            <person name="Zhang X."/>
            <person name="Liu X."/>
        </authorList>
    </citation>
    <scope>NUCLEOTIDE SEQUENCE [LARGE SCALE GENOMIC DNA]</scope>
    <source>
        <strain evidence="4">W106-1 / CGMCC3.15140</strain>
    </source>
</reference>
<dbReference type="RefSeq" id="XP_007832761.1">
    <property type="nucleotide sequence ID" value="XM_007834570.1"/>
</dbReference>
<evidence type="ECO:0000313" key="4">
    <source>
        <dbReference type="Proteomes" id="UP000030651"/>
    </source>
</evidence>
<dbReference type="HOGENOM" id="CLU_031559_1_1_1"/>
<protein>
    <submittedName>
        <fullName evidence="3">Uncharacterized protein</fullName>
    </submittedName>
</protein>
<evidence type="ECO:0000313" key="3">
    <source>
        <dbReference type="EMBL" id="ETS80987.1"/>
    </source>
</evidence>
<name>W3X6G1_PESFW</name>
<keyword evidence="2" id="KW-0812">Transmembrane</keyword>
<sequence length="442" mass="50151">MILKIFRRHTSPSFIITAIVLLCLFLTFFHRHGPERAYTGLNEHPVEIQHDTILEGALPSAVPKHGDVEISPTLAESENSEAKIPSISVDIISEEAKALPAGDSSSAQIKRTTTLVTGHTKDEDVSWLRESFRGPEYLLKIYSVDGSNSKDLHTPMNKGRETMPFLTYIIDNYNSLSDINIFLHPHRYAWHSRDTLIPDTVELIHRLNTDRVARLGYINLRCRWSPGCPVHMDTGSLVMGNDIPEQTIFGPTFRDIFGADAEMPALMGGTCCSQFAVMRETVQSVPLERWRYMREWIRTTDLDDGMVGRVFESLWQYIFLGEAILCPREHLCYCDTYGLCFGGATGFDQNEWLLGRRKEMQGKVKWLDEAIKEAEKMSGKPSEGGAAETKSERKERITMMQEEKSKALLEVERLSAICEANVQRAFENGNDPIKRAKEMRSE</sequence>
<dbReference type="EMBL" id="KI912112">
    <property type="protein sequence ID" value="ETS80987.1"/>
    <property type="molecule type" value="Genomic_DNA"/>
</dbReference>